<sequence>MKGIIDRFEENYVVVELQDRTIINIEKSKVPSNAKEGDVLNIDKDIIRIDKDETEKLKYDIDEMTKDLWEN</sequence>
<name>A0A923EDV2_CLOTT</name>
<evidence type="ECO:0000313" key="1">
    <source>
        <dbReference type="EMBL" id="MBC2398945.1"/>
    </source>
</evidence>
<reference evidence="1 2" key="1">
    <citation type="submission" date="2020-04" db="EMBL/GenBank/DDBJ databases">
        <title>Genomic insights into acetone-butanol-ethanol (ABE) fermentation by sequencing solventogenic clostridia strains.</title>
        <authorList>
            <person name="Brown S."/>
        </authorList>
    </citation>
    <scope>NUCLEOTIDE SEQUENCE [LARGE SCALE GENOMIC DNA]</scope>
    <source>
        <strain evidence="1 2">DJ011</strain>
    </source>
</reference>
<keyword evidence="2" id="KW-1185">Reference proteome</keyword>
<comment type="caution">
    <text evidence="1">The sequence shown here is derived from an EMBL/GenBank/DDBJ whole genome shotgun (WGS) entry which is preliminary data.</text>
</comment>
<dbReference type="InterPro" id="IPR021377">
    <property type="entry name" value="DUF3006"/>
</dbReference>
<dbReference type="EMBL" id="JAAZWO010000020">
    <property type="protein sequence ID" value="MBC2398945.1"/>
    <property type="molecule type" value="Genomic_DNA"/>
</dbReference>
<evidence type="ECO:0000313" key="2">
    <source>
        <dbReference type="Proteomes" id="UP000563151"/>
    </source>
</evidence>
<protein>
    <submittedName>
        <fullName evidence="1">DUF3006 domain-containing protein</fullName>
    </submittedName>
</protein>
<accession>A0A923EDV2</accession>
<dbReference type="Pfam" id="PF11213">
    <property type="entry name" value="DUF3006"/>
    <property type="match status" value="1"/>
</dbReference>
<dbReference type="Proteomes" id="UP000563151">
    <property type="component" value="Unassembled WGS sequence"/>
</dbReference>
<dbReference type="AlphaFoldDB" id="A0A923EDV2"/>
<dbReference type="RefSeq" id="WP_035152817.1">
    <property type="nucleotide sequence ID" value="NZ_JAAZWO010000020.1"/>
</dbReference>
<proteinExistence type="predicted"/>
<organism evidence="1 2">
    <name type="scientific">Clostridium tetanomorphum</name>
    <dbReference type="NCBI Taxonomy" id="1553"/>
    <lineage>
        <taxon>Bacteria</taxon>
        <taxon>Bacillati</taxon>
        <taxon>Bacillota</taxon>
        <taxon>Clostridia</taxon>
        <taxon>Eubacteriales</taxon>
        <taxon>Clostridiaceae</taxon>
        <taxon>Clostridium</taxon>
    </lineage>
</organism>
<gene>
    <name evidence="1" type="ORF">HGG79_14345</name>
</gene>